<gene>
    <name evidence="1" type="ORF">RHMOL_Rhmol10G0200700</name>
</gene>
<dbReference type="EMBL" id="CM046397">
    <property type="protein sequence ID" value="KAI8535782.1"/>
    <property type="molecule type" value="Genomic_DNA"/>
</dbReference>
<reference evidence="1" key="1">
    <citation type="submission" date="2022-02" db="EMBL/GenBank/DDBJ databases">
        <title>Plant Genome Project.</title>
        <authorList>
            <person name="Zhang R.-G."/>
        </authorList>
    </citation>
    <scope>NUCLEOTIDE SEQUENCE</scope>
    <source>
        <strain evidence="1">AT1</strain>
    </source>
</reference>
<accession>A0ACC0M5I0</accession>
<name>A0ACC0M5I0_RHOML</name>
<evidence type="ECO:0000313" key="1">
    <source>
        <dbReference type="EMBL" id="KAI8535782.1"/>
    </source>
</evidence>
<proteinExistence type="predicted"/>
<protein>
    <submittedName>
        <fullName evidence="1">Uncharacterized protein</fullName>
    </submittedName>
</protein>
<organism evidence="1 2">
    <name type="scientific">Rhododendron molle</name>
    <name type="common">Chinese azalea</name>
    <name type="synonym">Azalea mollis</name>
    <dbReference type="NCBI Taxonomy" id="49168"/>
    <lineage>
        <taxon>Eukaryota</taxon>
        <taxon>Viridiplantae</taxon>
        <taxon>Streptophyta</taxon>
        <taxon>Embryophyta</taxon>
        <taxon>Tracheophyta</taxon>
        <taxon>Spermatophyta</taxon>
        <taxon>Magnoliopsida</taxon>
        <taxon>eudicotyledons</taxon>
        <taxon>Gunneridae</taxon>
        <taxon>Pentapetalae</taxon>
        <taxon>asterids</taxon>
        <taxon>Ericales</taxon>
        <taxon>Ericaceae</taxon>
        <taxon>Ericoideae</taxon>
        <taxon>Rhodoreae</taxon>
        <taxon>Rhododendron</taxon>
    </lineage>
</organism>
<keyword evidence="2" id="KW-1185">Reference proteome</keyword>
<evidence type="ECO:0000313" key="2">
    <source>
        <dbReference type="Proteomes" id="UP001062846"/>
    </source>
</evidence>
<comment type="caution">
    <text evidence="1">The sequence shown here is derived from an EMBL/GenBank/DDBJ whole genome shotgun (WGS) entry which is preliminary data.</text>
</comment>
<sequence length="1048" mass="115879">MGLRPKQVYRARQVHPRAVEFLLGLKSEPAQTRPIAIPRFKTSRDVTEGKFSVGLKLPTSPNSQTLSNPYKTIRFLSQIEKPTHKTSSMAEHGGNEGGGEVVDQTEDRGGPMEIESVEKQSVEAVGNDSATTASGGDGIRSHEGEVADGEIPRAVEGESRARVETGVAEPSSEPVDPSTAVEDLSVVGGGSGDVGVSGGNRGDDTGPIKSPPRDPAKGKGTVVEEEQASENPMRYSESDIAFRPLATAATSSRHEPITFDDVAEKAPDDVVARLLEEYPVLGEMVLRAKEERAQAIAAWEAAARADREREGAGQEGLAANLEAEERAEEEQSRPRVRAVDKAEAIKRPVFSAEAYIPPRPHLFVPSGFAGYKPPQIDYSDELVLRDPGVHVANTWTEEGQRDSRSFGGPCKSLALYIGLPQRVRDLVDAAGFREFIQTLTTPVRNEHAVLVALTERWRDTTNTFHLPLGEMTVTPTDFAAITGLRVGGDPIPFDSGIHEDPAALRWFLGDVPRIERGAARYAQFEGYLKKKPNNEHEEAQMARAYLLYLFGATLFANRGSTVHLSYLPALRDLTSAARFDCGGAALGTAYLFLDDTSRTGRSSAGYWRIWELWAYEVLRMYPPECKHPDLRILPRALKWSKEYIGSKEKKDSLNAYRLYLDELRDLQIDWNPWRTRGGEPEYLAQSRAVTASRVLLESAFGWQWYLGDRVTRQSLGYTEFRTPGPLPPRASHTGDYTLAELEQFTRPDTDLTRHLRPDIDYAAYQRAHLARPLGVRAHRELQYQVRDAAVERRAAAERQKGKKVRVKCPESRPVVGGPPKLVWKVPVVDTQGNPAEIHLAPARVEPPPVTVQVPTEWVNEALCRMLALENIVRRAAMGFPLELRYPPAPQTAQRGAAQRPQAQGRAASRKRARSPPQQAATGTTTRPVVTRRQTRSSQPVAASKEAAKKAVARAEERYHIQMREVESQEEPVRKRLAVPEAVEVEEGDEEERSDSDDSADDPQYLQDPHELAAIDDEDDEDGDGDDGDDAEEDLGDAEEDQQDADWTG</sequence>
<dbReference type="Proteomes" id="UP001062846">
    <property type="component" value="Chromosome 10"/>
</dbReference>